<keyword evidence="1" id="KW-0175">Coiled coil</keyword>
<dbReference type="InterPro" id="IPR025048">
    <property type="entry name" value="DUF3987"/>
</dbReference>
<evidence type="ECO:0000313" key="3">
    <source>
        <dbReference type="EMBL" id="EHJ12627.1"/>
    </source>
</evidence>
<dbReference type="PATRIC" id="fig|423471.3.peg.2514"/>
<feature type="coiled-coil region" evidence="1">
    <location>
        <begin position="551"/>
        <end position="578"/>
    </location>
</feature>
<feature type="region of interest" description="Disordered" evidence="2">
    <location>
        <begin position="919"/>
        <end position="941"/>
    </location>
</feature>
<evidence type="ECO:0000256" key="2">
    <source>
        <dbReference type="SAM" id="MobiDB-lite"/>
    </source>
</evidence>
<dbReference type="EMBL" id="AESD01000394">
    <property type="protein sequence ID" value="EHJ12627.1"/>
    <property type="molecule type" value="Genomic_DNA"/>
</dbReference>
<name>G5J5A9_CROWT</name>
<evidence type="ECO:0000313" key="4">
    <source>
        <dbReference type="Proteomes" id="UP000003477"/>
    </source>
</evidence>
<dbReference type="AlphaFoldDB" id="G5J5A9"/>
<organism evidence="3 4">
    <name type="scientific">Crocosphaera watsonii WH 0003</name>
    <dbReference type="NCBI Taxonomy" id="423471"/>
    <lineage>
        <taxon>Bacteria</taxon>
        <taxon>Bacillati</taxon>
        <taxon>Cyanobacteriota</taxon>
        <taxon>Cyanophyceae</taxon>
        <taxon>Oscillatoriophycideae</taxon>
        <taxon>Chroococcales</taxon>
        <taxon>Aphanothecaceae</taxon>
        <taxon>Crocosphaera</taxon>
    </lineage>
</organism>
<gene>
    <name evidence="3" type="ORF">CWATWH0003_2672</name>
</gene>
<dbReference type="Proteomes" id="UP000003477">
    <property type="component" value="Unassembled WGS sequence"/>
</dbReference>
<feature type="compositionally biased region" description="Low complexity" evidence="2">
    <location>
        <begin position="929"/>
        <end position="938"/>
    </location>
</feature>
<dbReference type="GeneID" id="88766327"/>
<evidence type="ECO:0000256" key="1">
    <source>
        <dbReference type="SAM" id="Coils"/>
    </source>
</evidence>
<dbReference type="RefSeq" id="WP_007310855.1">
    <property type="nucleotide sequence ID" value="NZ_AESD01000394.1"/>
</dbReference>
<feature type="compositionally biased region" description="Polar residues" evidence="2">
    <location>
        <begin position="368"/>
        <end position="383"/>
    </location>
</feature>
<comment type="caution">
    <text evidence="3">The sequence shown here is derived from an EMBL/GenBank/DDBJ whole genome shotgun (WGS) entry which is preliminary data.</text>
</comment>
<proteinExistence type="predicted"/>
<accession>G5J5A9</accession>
<dbReference type="Pfam" id="PF13148">
    <property type="entry name" value="DUF3987"/>
    <property type="match status" value="1"/>
</dbReference>
<sequence length="1249" mass="141614">MKFPEIDRNLAQRQLALLGHSINKPVYLRFFYPSDDPRKDGDGGRKADKINWNQIEKYQKEGRGAYLVVNGGGHKNNDVTQGHAIFYEHDDLPKELQRELWKTLGLPEPTFQVDTGGKSIHSYWVFVKAIVLDKWGELQRDLLEYVDGDRSIKNPARVMRMAGGWHISHDPDGNPIYNQTKIISASAKTYNYEELREIIPQKEERLPIVEAATYEVRSDSCNKDDSSTQSSEIRHPDFITVPVPAPVPLLQCCRKEVRELVATGVPKGCKRNDEAINVGLELIAVERYLQRLGQSYSDSAASLFHEFCVRSQMTASEEEERYQWCNKTNSDPSCPPDAIAACIRGWYWNEVIKPQKRNGKVKFDSGHTQKVKTPSSPPSTQQNQEIYEQVPEQLAIEHIDAILDKNLDEAQQDLELNKLAKQFSNFNAREIREIANKRIAEREREDNISERFTELEQIQAKENHEYVPFADLFYDSPSTQKKFEHLCRVNQKIQPQYFLSIFSPFSSVMGIKGSCDVPVLGKFRGNINISMVGESGNGKSIVSGILLDPLYRLQNERLQKYQQQERQYNQAVEQWEKQHLDERGPKPRKDEYITIRDGFLVINEYSREGIVKNHADNPNGLLIHQEELVAIQRAQNMYRQGKGDDRQFLNNLYDNKAIARSLKSERIIVEETAVSIVGGYQPDIVLSEMGDLSDPDGQWARFNFVCATEKRVYTDLSQPKIDVSDIVYNLYKKALNAAPVECHLDQVGLDLLQDYINKLEDQRWESLQPGWRAILSKASGEVVRIALNLHWMNCLINDRPVTPVIPAIAIKTAIKIKRFFLSQIDLIRKLGLANPHREDGLSAVYSQILNIAKRVAHKSKFLTVRMVQSTRSGVFKNLKSQGIEQMFKDIAAMGKAKLVKHKRSLALLIDSLLDGDEVNQDLPQSPNGTNNNSTTTTSFDETLSGISKSEPELTPVLLANVGQLLEKTELLKGSLDNNFNSFVGIVGTVGSTIPSFSSGIFTPPTITTWPTISETSISPSLDSDFNTVPQSQQNNVEQNQANVEIEWLMKLLEELEQDNSIHTEDEWLELTSQAEEKINALDGFKEKYPDYLSRIWATHPSSHSIPPQPPSLDELKALLLACQTWVEVKNLHKKNPYSKKAYTALTPDEQNQVDAVAATEVNQDVYKYVGPQRKIDGVDIEPGTLVYLDPHSKNKNRYFLKVRLLHSINQGWQKVVEISRDALQAVEKAVNEGLDAVEGHQGNLLDGLS</sequence>
<protein>
    <submittedName>
        <fullName evidence="3">Uncharacterized protein</fullName>
    </submittedName>
</protein>
<reference evidence="3 4" key="1">
    <citation type="journal article" date="2011" name="Front. Microbiol.">
        <title>Two Strains of Crocosphaera watsonii with Highly Conserved Genomes are Distinguished by Strain-Specific Features.</title>
        <authorList>
            <person name="Bench S.R."/>
            <person name="Ilikchyan I.N."/>
            <person name="Tripp H.J."/>
            <person name="Zehr J.P."/>
        </authorList>
    </citation>
    <scope>NUCLEOTIDE SEQUENCE [LARGE SCALE GENOMIC DNA]</scope>
    <source>
        <strain evidence="3 4">WH 0003</strain>
    </source>
</reference>
<feature type="region of interest" description="Disordered" evidence="2">
    <location>
        <begin position="360"/>
        <end position="383"/>
    </location>
</feature>